<dbReference type="Gene3D" id="3.40.1410.10">
    <property type="entry name" value="Chorismate lyase-like"/>
    <property type="match status" value="1"/>
</dbReference>
<keyword evidence="6" id="KW-1185">Reference proteome</keyword>
<dbReference type="SMART" id="SM00345">
    <property type="entry name" value="HTH_GNTR"/>
    <property type="match status" value="1"/>
</dbReference>
<dbReference type="GO" id="GO:0003677">
    <property type="term" value="F:DNA binding"/>
    <property type="evidence" value="ECO:0007669"/>
    <property type="project" value="UniProtKB-KW"/>
</dbReference>
<dbReference type="InterPro" id="IPR000524">
    <property type="entry name" value="Tscrpt_reg_HTH_GntR"/>
</dbReference>
<dbReference type="AlphaFoldDB" id="A0A975GHI4"/>
<evidence type="ECO:0000256" key="3">
    <source>
        <dbReference type="ARBA" id="ARBA00023163"/>
    </source>
</evidence>
<keyword evidence="2" id="KW-0238">DNA-binding</keyword>
<proteinExistence type="predicted"/>
<keyword evidence="1" id="KW-0805">Transcription regulation</keyword>
<sequence length="243" mass="27550">MLNPQSPVPLYHQLADILMTEITAGEYLPGEKILPELKLAAEYQIGRPTVRQAIDVLVNKGFLIRKRGSGTFVCSPKQEVDLFSLDGTGTSFRKKGFDVKTRILKKICLKPVKKDKENPFAENKAYYFSRLILVEQSPVLIEDLYLHPMLFPGIEQIDLKDCSLSEIAQNRYYMKPLSGRQNFRIGYADKNRAGNLNISKSEPILIVKRFLNFSQADNAVYSELYCRTDQYVFSQTIGGLANG</sequence>
<dbReference type="InterPro" id="IPR028978">
    <property type="entry name" value="Chorismate_lyase_/UTRA_dom_sf"/>
</dbReference>
<dbReference type="Pfam" id="PF00392">
    <property type="entry name" value="GntR"/>
    <property type="match status" value="1"/>
</dbReference>
<evidence type="ECO:0000313" key="6">
    <source>
        <dbReference type="Proteomes" id="UP000663720"/>
    </source>
</evidence>
<evidence type="ECO:0000259" key="4">
    <source>
        <dbReference type="PROSITE" id="PS50949"/>
    </source>
</evidence>
<dbReference type="InterPro" id="IPR050679">
    <property type="entry name" value="Bact_HTH_transcr_reg"/>
</dbReference>
<dbReference type="SUPFAM" id="SSF64288">
    <property type="entry name" value="Chorismate lyase-like"/>
    <property type="match status" value="1"/>
</dbReference>
<dbReference type="EMBL" id="CP061799">
    <property type="protein sequence ID" value="QTA81510.1"/>
    <property type="molecule type" value="Genomic_DNA"/>
</dbReference>
<dbReference type="PROSITE" id="PS50949">
    <property type="entry name" value="HTH_GNTR"/>
    <property type="match status" value="1"/>
</dbReference>
<feature type="domain" description="HTH gntR-type" evidence="4">
    <location>
        <begin position="8"/>
        <end position="76"/>
    </location>
</feature>
<accession>A0A975GHI4</accession>
<dbReference type="GO" id="GO:0003700">
    <property type="term" value="F:DNA-binding transcription factor activity"/>
    <property type="evidence" value="ECO:0007669"/>
    <property type="project" value="InterPro"/>
</dbReference>
<dbReference type="KEGG" id="dli:dnl_38470"/>
<dbReference type="InterPro" id="IPR036388">
    <property type="entry name" value="WH-like_DNA-bd_sf"/>
</dbReference>
<dbReference type="PANTHER" id="PTHR44846">
    <property type="entry name" value="MANNOSYL-D-GLYCERATE TRANSPORT/METABOLISM SYSTEM REPRESSOR MNGR-RELATED"/>
    <property type="match status" value="1"/>
</dbReference>
<dbReference type="InterPro" id="IPR011663">
    <property type="entry name" value="UTRA"/>
</dbReference>
<dbReference type="SUPFAM" id="SSF46785">
    <property type="entry name" value="Winged helix' DNA-binding domain"/>
    <property type="match status" value="1"/>
</dbReference>
<dbReference type="Proteomes" id="UP000663720">
    <property type="component" value="Chromosome"/>
</dbReference>
<dbReference type="SMART" id="SM00866">
    <property type="entry name" value="UTRA"/>
    <property type="match status" value="1"/>
</dbReference>
<evidence type="ECO:0000256" key="2">
    <source>
        <dbReference type="ARBA" id="ARBA00023125"/>
    </source>
</evidence>
<dbReference type="PANTHER" id="PTHR44846:SF1">
    <property type="entry name" value="MANNOSYL-D-GLYCERATE TRANSPORT_METABOLISM SYSTEM REPRESSOR MNGR-RELATED"/>
    <property type="match status" value="1"/>
</dbReference>
<dbReference type="GO" id="GO:0045892">
    <property type="term" value="P:negative regulation of DNA-templated transcription"/>
    <property type="evidence" value="ECO:0007669"/>
    <property type="project" value="TreeGrafter"/>
</dbReference>
<protein>
    <submittedName>
        <fullName evidence="5">Transcriptional regulator, GnatR-like</fullName>
    </submittedName>
</protein>
<organism evidence="5 6">
    <name type="scientific">Desulfonema limicola</name>
    <dbReference type="NCBI Taxonomy" id="45656"/>
    <lineage>
        <taxon>Bacteria</taxon>
        <taxon>Pseudomonadati</taxon>
        <taxon>Thermodesulfobacteriota</taxon>
        <taxon>Desulfobacteria</taxon>
        <taxon>Desulfobacterales</taxon>
        <taxon>Desulfococcaceae</taxon>
        <taxon>Desulfonema</taxon>
    </lineage>
</organism>
<dbReference type="CDD" id="cd07377">
    <property type="entry name" value="WHTH_GntR"/>
    <property type="match status" value="1"/>
</dbReference>
<dbReference type="Pfam" id="PF07702">
    <property type="entry name" value="UTRA"/>
    <property type="match status" value="1"/>
</dbReference>
<dbReference type="RefSeq" id="WP_207687534.1">
    <property type="nucleotide sequence ID" value="NZ_CP061799.1"/>
</dbReference>
<dbReference type="InterPro" id="IPR036390">
    <property type="entry name" value="WH_DNA-bd_sf"/>
</dbReference>
<keyword evidence="3" id="KW-0804">Transcription</keyword>
<evidence type="ECO:0000313" key="5">
    <source>
        <dbReference type="EMBL" id="QTA81510.1"/>
    </source>
</evidence>
<evidence type="ECO:0000256" key="1">
    <source>
        <dbReference type="ARBA" id="ARBA00023015"/>
    </source>
</evidence>
<gene>
    <name evidence="5" type="ORF">dnl_38470</name>
</gene>
<dbReference type="Gene3D" id="1.10.10.10">
    <property type="entry name" value="Winged helix-like DNA-binding domain superfamily/Winged helix DNA-binding domain"/>
    <property type="match status" value="1"/>
</dbReference>
<name>A0A975GHI4_9BACT</name>
<reference evidence="5" key="1">
    <citation type="journal article" date="2021" name="Microb. Physiol.">
        <title>Proteogenomic Insights into the Physiology of Marine, Sulfate-Reducing, Filamentous Desulfonema limicola and Desulfonema magnum.</title>
        <authorList>
            <person name="Schnaars V."/>
            <person name="Wohlbrand L."/>
            <person name="Scheve S."/>
            <person name="Hinrichs C."/>
            <person name="Reinhardt R."/>
            <person name="Rabus R."/>
        </authorList>
    </citation>
    <scope>NUCLEOTIDE SEQUENCE</scope>
    <source>
        <strain evidence="5">5ac10</strain>
    </source>
</reference>